<proteinExistence type="predicted"/>
<comment type="caution">
    <text evidence="2">The sequence shown here is derived from an EMBL/GenBank/DDBJ whole genome shotgun (WGS) entry which is preliminary data.</text>
</comment>
<gene>
    <name evidence="2" type="ORF">KDM92_03450</name>
</gene>
<reference evidence="2 3" key="1">
    <citation type="submission" date="2021-04" db="EMBL/GenBank/DDBJ databases">
        <title>novel species isolated from subtropical streams in China.</title>
        <authorList>
            <person name="Lu H."/>
        </authorList>
    </citation>
    <scope>NUCLEOTIDE SEQUENCE [LARGE SCALE GENOMIC DNA]</scope>
    <source>
        <strain evidence="2 3">BYS107W</strain>
    </source>
</reference>
<dbReference type="AlphaFoldDB" id="A0A941DCQ0"/>
<evidence type="ECO:0000313" key="2">
    <source>
        <dbReference type="EMBL" id="MBR7745621.1"/>
    </source>
</evidence>
<evidence type="ECO:0000256" key="1">
    <source>
        <dbReference type="SAM" id="Phobius"/>
    </source>
</evidence>
<keyword evidence="1" id="KW-0472">Membrane</keyword>
<evidence type="ECO:0000313" key="3">
    <source>
        <dbReference type="Proteomes" id="UP000680158"/>
    </source>
</evidence>
<feature type="transmembrane region" description="Helical" evidence="1">
    <location>
        <begin position="18"/>
        <end position="35"/>
    </location>
</feature>
<organism evidence="2 3">
    <name type="scientific">Undibacterium baiyunense</name>
    <dbReference type="NCBI Taxonomy" id="2828731"/>
    <lineage>
        <taxon>Bacteria</taxon>
        <taxon>Pseudomonadati</taxon>
        <taxon>Pseudomonadota</taxon>
        <taxon>Betaproteobacteria</taxon>
        <taxon>Burkholderiales</taxon>
        <taxon>Oxalobacteraceae</taxon>
        <taxon>Undibacterium</taxon>
    </lineage>
</organism>
<dbReference type="RefSeq" id="WP_212683029.1">
    <property type="nucleotide sequence ID" value="NZ_JAGSPM010000002.1"/>
</dbReference>
<dbReference type="Proteomes" id="UP000680158">
    <property type="component" value="Unassembled WGS sequence"/>
</dbReference>
<dbReference type="EMBL" id="JAGSPM010000002">
    <property type="protein sequence ID" value="MBR7745621.1"/>
    <property type="molecule type" value="Genomic_DNA"/>
</dbReference>
<keyword evidence="1" id="KW-0812">Transmembrane</keyword>
<name>A0A941DCQ0_9BURK</name>
<keyword evidence="1" id="KW-1133">Transmembrane helix</keyword>
<evidence type="ECO:0008006" key="4">
    <source>
        <dbReference type="Google" id="ProtNLM"/>
    </source>
</evidence>
<protein>
    <recommendedName>
        <fullName evidence="4">Biopolymer transport protein ExbD/TolR</fullName>
    </recommendedName>
</protein>
<accession>A0A941DCQ0</accession>
<sequence>MNIEKANSGIEEKFVMDFTTWISLIFVAVMTFLITRPTPKMPQQVSLYMPTCVGMSVNSGMPREEINITIDFDDTLLWKGKAVSQIQFEKNLTNLWANHSYVYFVLNINPLASNRVTFDTLQKMQAHQKEYVVLSNNFTLY</sequence>
<keyword evidence="3" id="KW-1185">Reference proteome</keyword>